<dbReference type="AlphaFoldDB" id="A0A1I1IVV0"/>
<dbReference type="Pfam" id="PF12146">
    <property type="entry name" value="Hydrolase_4"/>
    <property type="match status" value="1"/>
</dbReference>
<reference evidence="3 4" key="1">
    <citation type="submission" date="2016-10" db="EMBL/GenBank/DDBJ databases">
        <authorList>
            <person name="de Groot N.N."/>
        </authorList>
    </citation>
    <scope>NUCLEOTIDE SEQUENCE [LARGE SCALE GENOMIC DNA]</scope>
    <source>
        <strain evidence="3 4">DSM 6793</strain>
    </source>
</reference>
<proteinExistence type="predicted"/>
<evidence type="ECO:0000313" key="3">
    <source>
        <dbReference type="EMBL" id="SFC39842.1"/>
    </source>
</evidence>
<evidence type="ECO:0000259" key="2">
    <source>
        <dbReference type="Pfam" id="PF12146"/>
    </source>
</evidence>
<dbReference type="STRING" id="927664.SAMN05421780_10597"/>
<dbReference type="InterPro" id="IPR029058">
    <property type="entry name" value="AB_hydrolase_fold"/>
</dbReference>
<dbReference type="PANTHER" id="PTHR43798">
    <property type="entry name" value="MONOACYLGLYCEROL LIPASE"/>
    <property type="match status" value="1"/>
</dbReference>
<evidence type="ECO:0000259" key="1">
    <source>
        <dbReference type="Pfam" id="PF08386"/>
    </source>
</evidence>
<dbReference type="Proteomes" id="UP000199514">
    <property type="component" value="Unassembled WGS sequence"/>
</dbReference>
<dbReference type="RefSeq" id="WP_091511615.1">
    <property type="nucleotide sequence ID" value="NZ_FOLE01000005.1"/>
</dbReference>
<feature type="domain" description="Peptidase S33 tripeptidyl aminopeptidase-like C-terminal" evidence="1">
    <location>
        <begin position="241"/>
        <end position="297"/>
    </location>
</feature>
<dbReference type="Pfam" id="PF08386">
    <property type="entry name" value="Abhydrolase_4"/>
    <property type="match status" value="1"/>
</dbReference>
<dbReference type="Gene3D" id="3.40.50.1820">
    <property type="entry name" value="alpha/beta hydrolase"/>
    <property type="match status" value="1"/>
</dbReference>
<dbReference type="InterPro" id="IPR050266">
    <property type="entry name" value="AB_hydrolase_sf"/>
</dbReference>
<keyword evidence="4" id="KW-1185">Reference proteome</keyword>
<dbReference type="SUPFAM" id="SSF53474">
    <property type="entry name" value="alpha/beta-Hydrolases"/>
    <property type="match status" value="1"/>
</dbReference>
<organism evidence="3 4">
    <name type="scientific">Flexibacter flexilis DSM 6793</name>
    <dbReference type="NCBI Taxonomy" id="927664"/>
    <lineage>
        <taxon>Bacteria</taxon>
        <taxon>Pseudomonadati</taxon>
        <taxon>Bacteroidota</taxon>
        <taxon>Cytophagia</taxon>
        <taxon>Cytophagales</taxon>
        <taxon>Flexibacteraceae</taxon>
        <taxon>Flexibacter</taxon>
    </lineage>
</organism>
<protein>
    <submittedName>
        <fullName evidence="3">TAP-like protein</fullName>
    </submittedName>
</protein>
<sequence>MEEKIRTIVGPAPSPKTGKGFTLPFNVRLMRLGFRHLGAIAPRLVSKVASKLFFTPVIRKRPEWPADLLSSGQAVRVPFNGHALHGYRWGGEGQPLVLFVHGWENEAAHFQFFIQEILKQGFAVAAFDAPAHGNSRGQQQTNMFEYSLAVGAIFKHFGKIHTIIGHSMGGAASFYRCAKTPEIELENLVMISSPTDIQGIFTRLKQTLHISDKVIANMQNAMHHRFNIDRDIYDLTQLWNKVNAKRVLLVHDKNDIVVPCTDAQRLAEVWSKAQMLITENYGHNRIIREAEPIKEVVEFISQA</sequence>
<name>A0A1I1IVV0_9BACT</name>
<dbReference type="EMBL" id="FOLE01000005">
    <property type="protein sequence ID" value="SFC39842.1"/>
    <property type="molecule type" value="Genomic_DNA"/>
</dbReference>
<gene>
    <name evidence="3" type="ORF">SAMN05421780_10597</name>
</gene>
<dbReference type="PANTHER" id="PTHR43798:SF33">
    <property type="entry name" value="HYDROLASE, PUTATIVE (AFU_ORTHOLOGUE AFUA_2G14860)-RELATED"/>
    <property type="match status" value="1"/>
</dbReference>
<accession>A0A1I1IVV0</accession>
<dbReference type="OrthoDB" id="9785847at2"/>
<dbReference type="InterPro" id="IPR013595">
    <property type="entry name" value="Pept_S33_TAP-like_C"/>
</dbReference>
<feature type="domain" description="Serine aminopeptidase S33" evidence="2">
    <location>
        <begin position="95"/>
        <end position="219"/>
    </location>
</feature>
<dbReference type="InterPro" id="IPR022742">
    <property type="entry name" value="Hydrolase_4"/>
</dbReference>
<dbReference type="GO" id="GO:0016020">
    <property type="term" value="C:membrane"/>
    <property type="evidence" value="ECO:0007669"/>
    <property type="project" value="TreeGrafter"/>
</dbReference>
<evidence type="ECO:0000313" key="4">
    <source>
        <dbReference type="Proteomes" id="UP000199514"/>
    </source>
</evidence>